<name>A0A8B6G6M2_MYTGA</name>
<gene>
    <name evidence="1" type="ORF">MGAL_10B004210</name>
</gene>
<organism evidence="1 2">
    <name type="scientific">Mytilus galloprovincialis</name>
    <name type="common">Mediterranean mussel</name>
    <dbReference type="NCBI Taxonomy" id="29158"/>
    <lineage>
        <taxon>Eukaryota</taxon>
        <taxon>Metazoa</taxon>
        <taxon>Spiralia</taxon>
        <taxon>Lophotrochozoa</taxon>
        <taxon>Mollusca</taxon>
        <taxon>Bivalvia</taxon>
        <taxon>Autobranchia</taxon>
        <taxon>Pteriomorphia</taxon>
        <taxon>Mytilida</taxon>
        <taxon>Mytiloidea</taxon>
        <taxon>Mytilidae</taxon>
        <taxon>Mytilinae</taxon>
        <taxon>Mytilus</taxon>
    </lineage>
</organism>
<keyword evidence="2" id="KW-1185">Reference proteome</keyword>
<sequence length="132" mass="15609">MEEAEYLESKVTILQSSYNIVNFYCPNDKKLSLDIIQILDSNFLVSREHNWLNKLCFRQYKHRRPDYILSQVAEDVFQSKKVVTLAVFVDLQRAFDKVWKDALLAKRLRYGIVEECTNGPNRTSTIEEPECW</sequence>
<dbReference type="Proteomes" id="UP000596742">
    <property type="component" value="Unassembled WGS sequence"/>
</dbReference>
<dbReference type="EMBL" id="UYJE01007948">
    <property type="protein sequence ID" value="VDI59546.1"/>
    <property type="molecule type" value="Genomic_DNA"/>
</dbReference>
<dbReference type="AlphaFoldDB" id="A0A8B6G6M2"/>
<reference evidence="1" key="1">
    <citation type="submission" date="2018-11" db="EMBL/GenBank/DDBJ databases">
        <authorList>
            <person name="Alioto T."/>
            <person name="Alioto T."/>
        </authorList>
    </citation>
    <scope>NUCLEOTIDE SEQUENCE</scope>
</reference>
<evidence type="ECO:0000313" key="1">
    <source>
        <dbReference type="EMBL" id="VDI59546.1"/>
    </source>
</evidence>
<dbReference type="OrthoDB" id="6283029at2759"/>
<evidence type="ECO:0000313" key="2">
    <source>
        <dbReference type="Proteomes" id="UP000596742"/>
    </source>
</evidence>
<proteinExistence type="predicted"/>
<comment type="caution">
    <text evidence="1">The sequence shown here is derived from an EMBL/GenBank/DDBJ whole genome shotgun (WGS) entry which is preliminary data.</text>
</comment>
<protein>
    <recommendedName>
        <fullName evidence="3">Reverse transcriptase domain-containing protein</fullName>
    </recommendedName>
</protein>
<accession>A0A8B6G6M2</accession>
<evidence type="ECO:0008006" key="3">
    <source>
        <dbReference type="Google" id="ProtNLM"/>
    </source>
</evidence>